<evidence type="ECO:0000256" key="4">
    <source>
        <dbReference type="ARBA" id="ARBA00022490"/>
    </source>
</evidence>
<feature type="compositionally biased region" description="Low complexity" evidence="9">
    <location>
        <begin position="300"/>
        <end position="314"/>
    </location>
</feature>
<feature type="compositionally biased region" description="Acidic residues" evidence="9">
    <location>
        <begin position="278"/>
        <end position="292"/>
    </location>
</feature>
<evidence type="ECO:0000256" key="7">
    <source>
        <dbReference type="ARBA" id="ARBA00023242"/>
    </source>
</evidence>
<dbReference type="GO" id="GO:0008380">
    <property type="term" value="P:RNA splicing"/>
    <property type="evidence" value="ECO:0007669"/>
    <property type="project" value="UniProtKB-KW"/>
</dbReference>
<accession>A0A0P4W4Q1</accession>
<organism evidence="11">
    <name type="scientific">Scylla olivacea</name>
    <name type="common">Orange mud crab</name>
    <name type="synonym">Cancer olivacea</name>
    <dbReference type="NCBI Taxonomy" id="85551"/>
    <lineage>
        <taxon>Eukaryota</taxon>
        <taxon>Metazoa</taxon>
        <taxon>Ecdysozoa</taxon>
        <taxon>Arthropoda</taxon>
        <taxon>Crustacea</taxon>
        <taxon>Multicrustacea</taxon>
        <taxon>Malacostraca</taxon>
        <taxon>Eumalacostraca</taxon>
        <taxon>Eucarida</taxon>
        <taxon>Decapoda</taxon>
        <taxon>Pleocyemata</taxon>
        <taxon>Brachyura</taxon>
        <taxon>Eubrachyura</taxon>
        <taxon>Portunoidea</taxon>
        <taxon>Portunidae</taxon>
        <taxon>Portuninae</taxon>
        <taxon>Scylla</taxon>
    </lineage>
</organism>
<dbReference type="EMBL" id="GDRN01089651">
    <property type="protein sequence ID" value="JAI60617.1"/>
    <property type="molecule type" value="Transcribed_RNA"/>
</dbReference>
<keyword evidence="8" id="KW-0131">Cell cycle</keyword>
<dbReference type="GO" id="GO:0005737">
    <property type="term" value="C:cytoplasm"/>
    <property type="evidence" value="ECO:0007669"/>
    <property type="project" value="UniProtKB-SubCell"/>
</dbReference>
<proteinExistence type="inferred from homology"/>
<evidence type="ECO:0000313" key="11">
    <source>
        <dbReference type="EMBL" id="JAI60617.1"/>
    </source>
</evidence>
<reference evidence="11" key="1">
    <citation type="submission" date="2015-09" db="EMBL/GenBank/DDBJ databases">
        <title>Scylla olivacea transcriptome.</title>
        <authorList>
            <person name="Ikhwanuddin M."/>
        </authorList>
    </citation>
    <scope>NUCLEOTIDE SEQUENCE</scope>
</reference>
<evidence type="ECO:0000256" key="3">
    <source>
        <dbReference type="ARBA" id="ARBA00008726"/>
    </source>
</evidence>
<evidence type="ECO:0000259" key="10">
    <source>
        <dbReference type="Pfam" id="PF22782"/>
    </source>
</evidence>
<comment type="subcellular location">
    <subcellularLocation>
        <location evidence="2">Cytoplasm</location>
    </subcellularLocation>
    <subcellularLocation>
        <location evidence="1">Nucleus</location>
    </subcellularLocation>
</comment>
<dbReference type="PANTHER" id="PTHR12786:SF1">
    <property type="entry name" value="SPLICING REGULATOR SDE2"/>
    <property type="match status" value="1"/>
</dbReference>
<feature type="compositionally biased region" description="Polar residues" evidence="9">
    <location>
        <begin position="173"/>
        <end position="182"/>
    </location>
</feature>
<feature type="compositionally biased region" description="Acidic residues" evidence="9">
    <location>
        <begin position="201"/>
        <end position="215"/>
    </location>
</feature>
<sequence length="314" mass="34917">MVVVVVSHISGQRRTWCLSDRPYTGGEVLDALRQREGHASNVVLQCQGRVLCPSTQIDGSAVVVATLRLPGGKGGFGSMLRAIGAQIEKTTNREACRDLSGRRLRDINEEKRLKDFIAKKADRERELQEKKRQKFKMLQESPRHTFQDEAYFQQRELREKNLYDSLDKAFTSKDGSGPSSTKRSIEEEPVTKTKKGKFLDDLEDSSSEEENSSDEAEARLQEPTDNSTSDSNSNSSSGSNIIQKAAPVKVKDNDSSSTNKGTKEGPMTRIKKGRFMDDLDESSSEDEEENNEAEGKPQESSDNSSPSKSNSIDK</sequence>
<dbReference type="InterPro" id="IPR051421">
    <property type="entry name" value="RNA_Proc_DNA_Dmg_Regulator"/>
</dbReference>
<protein>
    <recommendedName>
        <fullName evidence="10">SDE2-like domain-containing protein</fullName>
    </recommendedName>
</protein>
<evidence type="ECO:0000256" key="2">
    <source>
        <dbReference type="ARBA" id="ARBA00004496"/>
    </source>
</evidence>
<dbReference type="AlphaFoldDB" id="A0A0P4W4Q1"/>
<feature type="region of interest" description="Disordered" evidence="9">
    <location>
        <begin position="168"/>
        <end position="314"/>
    </location>
</feature>
<evidence type="ECO:0000256" key="8">
    <source>
        <dbReference type="ARBA" id="ARBA00023306"/>
    </source>
</evidence>
<keyword evidence="5" id="KW-0507">mRNA processing</keyword>
<name>A0A0P4W4Q1_SCYOL</name>
<feature type="domain" description="SDE2-like" evidence="10">
    <location>
        <begin position="71"/>
        <end position="166"/>
    </location>
</feature>
<keyword evidence="6" id="KW-0508">mRNA splicing</keyword>
<evidence type="ECO:0000256" key="6">
    <source>
        <dbReference type="ARBA" id="ARBA00023187"/>
    </source>
</evidence>
<evidence type="ECO:0000256" key="9">
    <source>
        <dbReference type="SAM" id="MobiDB-lite"/>
    </source>
</evidence>
<dbReference type="Pfam" id="PF22782">
    <property type="entry name" value="SDE2"/>
    <property type="match status" value="1"/>
</dbReference>
<dbReference type="GO" id="GO:0005634">
    <property type="term" value="C:nucleus"/>
    <property type="evidence" value="ECO:0007669"/>
    <property type="project" value="UniProtKB-SubCell"/>
</dbReference>
<keyword evidence="4" id="KW-0963">Cytoplasm</keyword>
<dbReference type="GO" id="GO:0006397">
    <property type="term" value="P:mRNA processing"/>
    <property type="evidence" value="ECO:0007669"/>
    <property type="project" value="UniProtKB-KW"/>
</dbReference>
<feature type="compositionally biased region" description="Low complexity" evidence="9">
    <location>
        <begin position="224"/>
        <end position="240"/>
    </location>
</feature>
<comment type="similarity">
    <text evidence="3">Belongs to the SDE2 family.</text>
</comment>
<evidence type="ECO:0000256" key="5">
    <source>
        <dbReference type="ARBA" id="ARBA00022664"/>
    </source>
</evidence>
<dbReference type="InterPro" id="IPR053822">
    <property type="entry name" value="SDE2-like_dom"/>
</dbReference>
<dbReference type="PANTHER" id="PTHR12786">
    <property type="entry name" value="SPLICING FACTOR SF3A-RELATED"/>
    <property type="match status" value="1"/>
</dbReference>
<evidence type="ECO:0000256" key="1">
    <source>
        <dbReference type="ARBA" id="ARBA00004123"/>
    </source>
</evidence>
<keyword evidence="7" id="KW-0539">Nucleus</keyword>